<keyword evidence="1" id="KW-0456">Lyase</keyword>
<name>A0A3R9Z642_9SPHN</name>
<dbReference type="EMBL" id="RWJF01000001">
    <property type="protein sequence ID" value="RST30660.1"/>
    <property type="molecule type" value="Genomic_DNA"/>
</dbReference>
<accession>A0A3R9Z642</accession>
<keyword evidence="7" id="KW-1185">Reference proteome</keyword>
<keyword evidence="2" id="KW-0119">Carbohydrate metabolism</keyword>
<dbReference type="InterPro" id="IPR045959">
    <property type="entry name" value="CGDB"/>
</dbReference>
<evidence type="ECO:0000256" key="3">
    <source>
        <dbReference type="ARBA" id="ARBA00046336"/>
    </source>
</evidence>
<protein>
    <recommendedName>
        <fullName evidence="4">C-deglycosylation enzyme beta subunit</fullName>
    </recommendedName>
</protein>
<evidence type="ECO:0000256" key="1">
    <source>
        <dbReference type="ARBA" id="ARBA00023239"/>
    </source>
</evidence>
<dbReference type="AlphaFoldDB" id="A0A3R9Z642"/>
<evidence type="ECO:0000313" key="7">
    <source>
        <dbReference type="Proteomes" id="UP000274661"/>
    </source>
</evidence>
<dbReference type="Proteomes" id="UP000274661">
    <property type="component" value="Unassembled WGS sequence"/>
</dbReference>
<comment type="caution">
    <text evidence="6">The sequence shown here is derived from an EMBL/GenBank/DDBJ whole genome shotgun (WGS) entry which is preliminary data.</text>
</comment>
<sequence length="125" mass="13910">MFEKYLIVEDSLRNVAGGFEFQARLGYYRGLGLSMVEDLAVAINGAAVPREAIRFNEGKGPLRLAEMETAYDRRWGFGEPATISVDWPEPLAAGAHRLALTERLRVSYMPFPSIRQSETEVCIAG</sequence>
<evidence type="ECO:0000313" key="6">
    <source>
        <dbReference type="EMBL" id="RST30660.1"/>
    </source>
</evidence>
<evidence type="ECO:0000256" key="4">
    <source>
        <dbReference type="ARBA" id="ARBA00047208"/>
    </source>
</evidence>
<dbReference type="OrthoDB" id="1494151at2"/>
<evidence type="ECO:0000259" key="5">
    <source>
        <dbReference type="Pfam" id="PF19906"/>
    </source>
</evidence>
<dbReference type="RefSeq" id="WP_126718494.1">
    <property type="nucleotide sequence ID" value="NZ_RWJF01000001.1"/>
</dbReference>
<gene>
    <name evidence="6" type="ORF">HMF7854_07310</name>
</gene>
<proteinExistence type="inferred from homology"/>
<reference evidence="6 7" key="1">
    <citation type="submission" date="2018-12" db="EMBL/GenBank/DDBJ databases">
        <title>Sphingomonas sp. HMF7854 Genome sequencing and assembly.</title>
        <authorList>
            <person name="Cha I."/>
            <person name="Kang H."/>
            <person name="Kim H."/>
            <person name="Kang J."/>
            <person name="Joh K."/>
        </authorList>
    </citation>
    <scope>NUCLEOTIDE SEQUENCE [LARGE SCALE GENOMIC DNA]</scope>
    <source>
        <strain evidence="6 7">HMF7854</strain>
    </source>
</reference>
<feature type="domain" description="C-glycoside deglycosidase beta subunit" evidence="5">
    <location>
        <begin position="2"/>
        <end position="108"/>
    </location>
</feature>
<evidence type="ECO:0000256" key="2">
    <source>
        <dbReference type="ARBA" id="ARBA00023277"/>
    </source>
</evidence>
<dbReference type="GO" id="GO:0016829">
    <property type="term" value="F:lyase activity"/>
    <property type="evidence" value="ECO:0007669"/>
    <property type="project" value="UniProtKB-KW"/>
</dbReference>
<organism evidence="6 7">
    <name type="scientific">Sphingomonas ginkgonis</name>
    <dbReference type="NCBI Taxonomy" id="2315330"/>
    <lineage>
        <taxon>Bacteria</taxon>
        <taxon>Pseudomonadati</taxon>
        <taxon>Pseudomonadota</taxon>
        <taxon>Alphaproteobacteria</taxon>
        <taxon>Sphingomonadales</taxon>
        <taxon>Sphingomonadaceae</taxon>
        <taxon>Sphingomonas</taxon>
    </lineage>
</organism>
<comment type="similarity">
    <text evidence="3">Belongs to the C-glycoside deglycosidase beta subunit family.</text>
</comment>
<dbReference type="Pfam" id="PF19906">
    <property type="entry name" value="CGDB"/>
    <property type="match status" value="1"/>
</dbReference>